<keyword evidence="2" id="KW-0732">Signal</keyword>
<name>A0A4U5K2S9_9GAMM</name>
<gene>
    <name evidence="3" type="ORF">FCE95_02935</name>
</gene>
<proteinExistence type="predicted"/>
<keyword evidence="4" id="KW-1185">Reference proteome</keyword>
<protein>
    <submittedName>
        <fullName evidence="3">Uncharacterized protein</fullName>
    </submittedName>
</protein>
<evidence type="ECO:0000313" key="4">
    <source>
        <dbReference type="Proteomes" id="UP000308707"/>
    </source>
</evidence>
<evidence type="ECO:0000256" key="1">
    <source>
        <dbReference type="SAM" id="MobiDB-lite"/>
    </source>
</evidence>
<feature type="region of interest" description="Disordered" evidence="1">
    <location>
        <begin position="31"/>
        <end position="63"/>
    </location>
</feature>
<dbReference type="AlphaFoldDB" id="A0A4U5K2S9"/>
<comment type="caution">
    <text evidence="3">The sequence shown here is derived from an EMBL/GenBank/DDBJ whole genome shotgun (WGS) entry which is preliminary data.</text>
</comment>
<evidence type="ECO:0000313" key="3">
    <source>
        <dbReference type="EMBL" id="TKR33279.1"/>
    </source>
</evidence>
<dbReference type="Proteomes" id="UP000308707">
    <property type="component" value="Unassembled WGS sequence"/>
</dbReference>
<accession>A0A4U5K2S9</accession>
<sequence>MPVSRIFPLAAAAACAWLSADPAMAVDPQTVAPETAPSANAQPVPGLGRRMDPSALDALRGGDDDWTQNNIDIQGQLDGNTAQNIASGDNVLDGGAFANASGIATVIQNSGSNVLIQNGMVVDVRFAGSNP</sequence>
<evidence type="ECO:0000256" key="2">
    <source>
        <dbReference type="SAM" id="SignalP"/>
    </source>
</evidence>
<dbReference type="RefSeq" id="WP_137265488.1">
    <property type="nucleotide sequence ID" value="NZ_SZUA01000001.1"/>
</dbReference>
<feature type="signal peptide" evidence="2">
    <location>
        <begin position="1"/>
        <end position="25"/>
    </location>
</feature>
<reference evidence="3 4" key="1">
    <citation type="submission" date="2019-04" db="EMBL/GenBank/DDBJ databases">
        <title>Reference strain of H23.</title>
        <authorList>
            <person name="Luo X."/>
        </authorList>
    </citation>
    <scope>NUCLEOTIDE SEQUENCE [LARGE SCALE GENOMIC DNA]</scope>
    <source>
        <strain evidence="3 4">H23</strain>
    </source>
</reference>
<organism evidence="3 4">
    <name type="scientific">Luteimonas gilva</name>
    <dbReference type="NCBI Taxonomy" id="2572684"/>
    <lineage>
        <taxon>Bacteria</taxon>
        <taxon>Pseudomonadati</taxon>
        <taxon>Pseudomonadota</taxon>
        <taxon>Gammaproteobacteria</taxon>
        <taxon>Lysobacterales</taxon>
        <taxon>Lysobacteraceae</taxon>
        <taxon>Luteimonas</taxon>
    </lineage>
</organism>
<dbReference type="EMBL" id="SZUA01000001">
    <property type="protein sequence ID" value="TKR33279.1"/>
    <property type="molecule type" value="Genomic_DNA"/>
</dbReference>
<feature type="chain" id="PRO_5020594835" evidence="2">
    <location>
        <begin position="26"/>
        <end position="131"/>
    </location>
</feature>
<dbReference type="OrthoDB" id="5786382at2"/>